<name>A0A9K3L7K0_9STRA</name>
<keyword evidence="5" id="KW-1185">Reference proteome</keyword>
<dbReference type="PANTHER" id="PTHR37784:SF2">
    <property type="entry name" value="HIGH-OSMOLARITY-INDUCED TRANSCRIPTION PROTEIN 1"/>
    <property type="match status" value="1"/>
</dbReference>
<dbReference type="InterPro" id="IPR052146">
    <property type="entry name" value="HOT1"/>
</dbReference>
<accession>A0A9K3L7K0</accession>
<feature type="domain" description="Transcription activator GCR1-like" evidence="2">
    <location>
        <begin position="743"/>
        <end position="826"/>
    </location>
</feature>
<dbReference type="OrthoDB" id="120763at2759"/>
<dbReference type="InterPro" id="IPR031872">
    <property type="entry name" value="NDC10_II"/>
</dbReference>
<reference evidence="4" key="2">
    <citation type="submission" date="2021-04" db="EMBL/GenBank/DDBJ databases">
        <authorList>
            <person name="Podell S."/>
        </authorList>
    </citation>
    <scope>NUCLEOTIDE SEQUENCE</scope>
    <source>
        <strain evidence="4">Hildebrandi</strain>
    </source>
</reference>
<dbReference type="PANTHER" id="PTHR37784">
    <property type="entry name" value="PROTEIN MSN1"/>
    <property type="match status" value="1"/>
</dbReference>
<gene>
    <name evidence="4" type="ORF">IV203_002022</name>
</gene>
<dbReference type="EMBL" id="JAGRRH010000015">
    <property type="protein sequence ID" value="KAG7357334.1"/>
    <property type="molecule type" value="Genomic_DNA"/>
</dbReference>
<evidence type="ECO:0000313" key="4">
    <source>
        <dbReference type="EMBL" id="KAG7357334.1"/>
    </source>
</evidence>
<dbReference type="AlphaFoldDB" id="A0A9K3L7K0"/>
<reference evidence="4" key="1">
    <citation type="journal article" date="2021" name="Sci. Rep.">
        <title>Diploid genomic architecture of Nitzschia inconspicua, an elite biomass production diatom.</title>
        <authorList>
            <person name="Oliver A."/>
            <person name="Podell S."/>
            <person name="Pinowska A."/>
            <person name="Traller J.C."/>
            <person name="Smith S.R."/>
            <person name="McClure R."/>
            <person name="Beliaev A."/>
            <person name="Bohutskyi P."/>
            <person name="Hill E.A."/>
            <person name="Rabines A."/>
            <person name="Zheng H."/>
            <person name="Allen L.Z."/>
            <person name="Kuo A."/>
            <person name="Grigoriev I.V."/>
            <person name="Allen A.E."/>
            <person name="Hazlebeck D."/>
            <person name="Allen E.E."/>
        </authorList>
    </citation>
    <scope>NUCLEOTIDE SEQUENCE</scope>
    <source>
        <strain evidence="4">Hildebrandi</strain>
    </source>
</reference>
<sequence>MQSSGAHARQMDADFDDNSMANNDGLGVHPHHFNSAEAQICEAQAQQQPTRPNVGTHMLNNQRRRQERNMYLAVRPPPPPTANLLHLHSAVRSIQHGTRKDNTKKAYDRKTQEYREFVHCKFSFQDPYQREVVEHEKVYSFMFYCCFRENKVGKKAPKKPKNAPLFDEQEYDQVLATFQNQPRDGPRLEPKHGLKASAIQQYKCAIKKLHQLQQDEQRNTIPWEQIWTLKCTELHNMVKQRRNRQDRANCVEKIDHDTPYETKEHINKMEKSFWMEGMNVPSQTVFRSLRDRFCFLMTVNAILRGESLFMAELSDLYGIGWIGDDGYDHNPFWILMLQMRTGKTNGSNLKLYGRAGRHKDPTMCPMGALAFYLFYRFHKTKEMDPPPNFCESSSWFSMKLLVDYNGGKNRDYFTSISDESYRSVVKAHLEKNNIHSSHLVHIGRKWGSYLAQLQGDDWEDVRILGNWDPNTQDKSYSIKIPVKQVRSMAGWRRADQFHYNVRAEVIPPEDLRNKVFPWLEGCQEKVKTACLTGGTHPTASQFLDLMSKLSTIVIQDAAAILVSHPDRALHKLFSHPLFASKEFEGYTQRMRSHLENHQVPVNASIDAVLPGINARLDLVCAEQKAQREMIHLLQQQREEDRQMMKDMFVQISHDLQHQRYLFEHLRQCVSSKREMLAATFFQLGAEQLVTRPAPVPFHCPTSPQTPPRGSNNHQSVRNTTRKSPLDGRLPCVQPDGFNHVIQEKHCSVQNMYNEWFGLEDYEGIPVEGGIRLMETRHKSKWRNNYDAAASKRFSRLKIIVDTIVKTVAESSDPNVTTKSVIALFEEQFQAKKRSPSALITWLEQEGHKDSKKESCRKCFYIFDEFKQLS</sequence>
<dbReference type="GO" id="GO:0000978">
    <property type="term" value="F:RNA polymerase II cis-regulatory region sequence-specific DNA binding"/>
    <property type="evidence" value="ECO:0007669"/>
    <property type="project" value="TreeGrafter"/>
</dbReference>
<comment type="caution">
    <text evidence="4">The sequence shown here is derived from an EMBL/GenBank/DDBJ whole genome shotgun (WGS) entry which is preliminary data.</text>
</comment>
<feature type="domain" description="Ndc10" evidence="3">
    <location>
        <begin position="276"/>
        <end position="583"/>
    </location>
</feature>
<dbReference type="GO" id="GO:0000981">
    <property type="term" value="F:DNA-binding transcription factor activity, RNA polymerase II-specific"/>
    <property type="evidence" value="ECO:0007669"/>
    <property type="project" value="TreeGrafter"/>
</dbReference>
<dbReference type="Pfam" id="PF16787">
    <property type="entry name" value="NDC10_II"/>
    <property type="match status" value="1"/>
</dbReference>
<feature type="compositionally biased region" description="Polar residues" evidence="1">
    <location>
        <begin position="707"/>
        <end position="722"/>
    </location>
</feature>
<dbReference type="Proteomes" id="UP000693970">
    <property type="component" value="Unassembled WGS sequence"/>
</dbReference>
<evidence type="ECO:0000256" key="1">
    <source>
        <dbReference type="SAM" id="MobiDB-lite"/>
    </source>
</evidence>
<evidence type="ECO:0000259" key="2">
    <source>
        <dbReference type="Pfam" id="PF12550"/>
    </source>
</evidence>
<evidence type="ECO:0000259" key="3">
    <source>
        <dbReference type="Pfam" id="PF16787"/>
    </source>
</evidence>
<protein>
    <submittedName>
        <fullName evidence="4">Centromere DNA-binding like protein</fullName>
    </submittedName>
</protein>
<dbReference type="InterPro" id="IPR022210">
    <property type="entry name" value="TF_GCR1-like"/>
</dbReference>
<feature type="region of interest" description="Disordered" evidence="1">
    <location>
        <begin position="698"/>
        <end position="729"/>
    </location>
</feature>
<evidence type="ECO:0000313" key="5">
    <source>
        <dbReference type="Proteomes" id="UP000693970"/>
    </source>
</evidence>
<dbReference type="GO" id="GO:0060963">
    <property type="term" value="P:positive regulation of ribosomal protein gene transcription by RNA polymerase II"/>
    <property type="evidence" value="ECO:0007669"/>
    <property type="project" value="TreeGrafter"/>
</dbReference>
<dbReference type="Pfam" id="PF12550">
    <property type="entry name" value="GCR1_C"/>
    <property type="match status" value="1"/>
</dbReference>
<keyword evidence="4" id="KW-0238">DNA-binding</keyword>
<proteinExistence type="predicted"/>
<organism evidence="4 5">
    <name type="scientific">Nitzschia inconspicua</name>
    <dbReference type="NCBI Taxonomy" id="303405"/>
    <lineage>
        <taxon>Eukaryota</taxon>
        <taxon>Sar</taxon>
        <taxon>Stramenopiles</taxon>
        <taxon>Ochrophyta</taxon>
        <taxon>Bacillariophyta</taxon>
        <taxon>Bacillariophyceae</taxon>
        <taxon>Bacillariophycidae</taxon>
        <taxon>Bacillariales</taxon>
        <taxon>Bacillariaceae</taxon>
        <taxon>Nitzschia</taxon>
    </lineage>
</organism>